<evidence type="ECO:0000313" key="1">
    <source>
        <dbReference type="EMBL" id="GGW89350.1"/>
    </source>
</evidence>
<dbReference type="InterPro" id="IPR011009">
    <property type="entry name" value="Kinase-like_dom_sf"/>
</dbReference>
<dbReference type="PANTHER" id="PTHR39441:SF1">
    <property type="entry name" value="DUF2252 DOMAIN-CONTAINING PROTEIN"/>
    <property type="match status" value="1"/>
</dbReference>
<dbReference type="Pfam" id="PF10009">
    <property type="entry name" value="DUF2252"/>
    <property type="match status" value="1"/>
</dbReference>
<dbReference type="PANTHER" id="PTHR39441">
    <property type="entry name" value="DUF2252 DOMAIN-CONTAINING PROTEIN"/>
    <property type="match status" value="1"/>
</dbReference>
<reference evidence="1" key="1">
    <citation type="journal article" date="2014" name="Int. J. Syst. Evol. Microbiol.">
        <title>Complete genome sequence of Corynebacterium casei LMG S-19264T (=DSM 44701T), isolated from a smear-ripened cheese.</title>
        <authorList>
            <consortium name="US DOE Joint Genome Institute (JGI-PGF)"/>
            <person name="Walter F."/>
            <person name="Albersmeier A."/>
            <person name="Kalinowski J."/>
            <person name="Ruckert C."/>
        </authorList>
    </citation>
    <scope>NUCLEOTIDE SEQUENCE</scope>
    <source>
        <strain evidence="1">KCTC 22164</strain>
    </source>
</reference>
<proteinExistence type="predicted"/>
<gene>
    <name evidence="1" type="ORF">GCM10007391_24480</name>
</gene>
<reference evidence="1" key="2">
    <citation type="submission" date="2020-09" db="EMBL/GenBank/DDBJ databases">
        <authorList>
            <person name="Sun Q."/>
            <person name="Kim S."/>
        </authorList>
    </citation>
    <scope>NUCLEOTIDE SEQUENCE</scope>
    <source>
        <strain evidence="1">KCTC 22164</strain>
    </source>
</reference>
<comment type="caution">
    <text evidence="1">The sequence shown here is derived from an EMBL/GenBank/DDBJ whole genome shotgun (WGS) entry which is preliminary data.</text>
</comment>
<dbReference type="RefSeq" id="WP_229805124.1">
    <property type="nucleotide sequence ID" value="NZ_BMXP01000006.1"/>
</dbReference>
<sequence length="441" mass="48727">MTNRASLLKRVISSTDGIPPSVKLSKHLKMAGSPFVFFRGTAPLYYQDLADGTLTVPDGLCRLPLTSIMGDCHASNFGFLTEEGSHGDTIIFAPNDFDDACVGYAQWDLIRFLVSLYLVQDHCQGVQEQRYPLDSPNPAKPAITTTQTDAAMQAFLSAYNTVCNDVISDPATLYQALDKPATGKLAKHYRKAVRRAAGGSDFTTKSALAKAVHMREDGLSFRHIPDKLVPLPASQYKALHGAFSPYMDDAVVDIIARKQAGTGSVNLERYYFLVGPAKPHNEDSFAHCHIVEVKQQREAAPLACFSDLNPVNRLNPAHLTARCQRRMQRRPDLLLDEVEWQEKHWLIRSRHHAKVGLDPEDVGIGNKAVDGGFAAFATWCGQALALAHCRGDRRSTRFASHVAELLPDCQSPLIETASTYAQQVIDDHQWFVESLRSTKPA</sequence>
<dbReference type="SUPFAM" id="SSF56112">
    <property type="entry name" value="Protein kinase-like (PK-like)"/>
    <property type="match status" value="1"/>
</dbReference>
<name>A0A918JM54_9ALTE</name>
<dbReference type="AlphaFoldDB" id="A0A918JM54"/>
<dbReference type="EMBL" id="BMXP01000006">
    <property type="protein sequence ID" value="GGW89350.1"/>
    <property type="molecule type" value="Genomic_DNA"/>
</dbReference>
<evidence type="ECO:0008006" key="3">
    <source>
        <dbReference type="Google" id="ProtNLM"/>
    </source>
</evidence>
<dbReference type="InterPro" id="IPR018721">
    <property type="entry name" value="DUF2252"/>
</dbReference>
<protein>
    <recommendedName>
        <fullName evidence="3">DUF2252 domain-containing protein</fullName>
    </recommendedName>
</protein>
<keyword evidence="2" id="KW-1185">Reference proteome</keyword>
<evidence type="ECO:0000313" key="2">
    <source>
        <dbReference type="Proteomes" id="UP000631300"/>
    </source>
</evidence>
<accession>A0A918JM54</accession>
<organism evidence="1 2">
    <name type="scientific">Alteromonas halophila</name>
    <dbReference type="NCBI Taxonomy" id="516698"/>
    <lineage>
        <taxon>Bacteria</taxon>
        <taxon>Pseudomonadati</taxon>
        <taxon>Pseudomonadota</taxon>
        <taxon>Gammaproteobacteria</taxon>
        <taxon>Alteromonadales</taxon>
        <taxon>Alteromonadaceae</taxon>
        <taxon>Alteromonas/Salinimonas group</taxon>
        <taxon>Alteromonas</taxon>
    </lineage>
</organism>
<dbReference type="Proteomes" id="UP000631300">
    <property type="component" value="Unassembled WGS sequence"/>
</dbReference>